<accession>A0A8T2YV34</accession>
<protein>
    <submittedName>
        <fullName evidence="2">Uncharacterized protein</fullName>
    </submittedName>
</protein>
<dbReference type="Proteomes" id="UP000807159">
    <property type="component" value="Chromosome 5"/>
</dbReference>
<evidence type="ECO:0000313" key="3">
    <source>
        <dbReference type="Proteomes" id="UP000807159"/>
    </source>
</evidence>
<name>A0A8T2YV34_POPDE</name>
<proteinExistence type="predicted"/>
<evidence type="ECO:0000256" key="1">
    <source>
        <dbReference type="SAM" id="MobiDB-lite"/>
    </source>
</evidence>
<sequence>MEMSFMALELCNEDENFMVPDHTIEMSFMAPELCSEDENFMAPDFIEERLDKELYSYCKPTPAPAHEEDNGFFDYADNQNDFHDIADNHDASHDATDASHQGNLEHPVAEEQQSADSISRGGN</sequence>
<organism evidence="2 3">
    <name type="scientific">Populus deltoides</name>
    <name type="common">Eastern poplar</name>
    <name type="synonym">Eastern cottonwood</name>
    <dbReference type="NCBI Taxonomy" id="3696"/>
    <lineage>
        <taxon>Eukaryota</taxon>
        <taxon>Viridiplantae</taxon>
        <taxon>Streptophyta</taxon>
        <taxon>Embryophyta</taxon>
        <taxon>Tracheophyta</taxon>
        <taxon>Spermatophyta</taxon>
        <taxon>Magnoliopsida</taxon>
        <taxon>eudicotyledons</taxon>
        <taxon>Gunneridae</taxon>
        <taxon>Pentapetalae</taxon>
        <taxon>rosids</taxon>
        <taxon>fabids</taxon>
        <taxon>Malpighiales</taxon>
        <taxon>Salicaceae</taxon>
        <taxon>Saliceae</taxon>
        <taxon>Populus</taxon>
    </lineage>
</organism>
<reference evidence="2" key="1">
    <citation type="journal article" date="2021" name="J. Hered.">
        <title>Genome Assembly of Salicaceae Populus deltoides (Eastern Cottonwood) I-69 Based on Nanopore Sequencing and Hi-C Technologies.</title>
        <authorList>
            <person name="Bai S."/>
            <person name="Wu H."/>
            <person name="Zhang J."/>
            <person name="Pan Z."/>
            <person name="Zhao W."/>
            <person name="Li Z."/>
            <person name="Tong C."/>
        </authorList>
    </citation>
    <scope>NUCLEOTIDE SEQUENCE</scope>
    <source>
        <tissue evidence="2">Leaf</tissue>
    </source>
</reference>
<evidence type="ECO:0000313" key="2">
    <source>
        <dbReference type="EMBL" id="KAH8509045.1"/>
    </source>
</evidence>
<feature type="compositionally biased region" description="Basic and acidic residues" evidence="1">
    <location>
        <begin position="80"/>
        <end position="97"/>
    </location>
</feature>
<dbReference type="AlphaFoldDB" id="A0A8T2YV34"/>
<dbReference type="EMBL" id="JACEGQ020000005">
    <property type="protein sequence ID" value="KAH8509045.1"/>
    <property type="molecule type" value="Genomic_DNA"/>
</dbReference>
<comment type="caution">
    <text evidence="2">The sequence shown here is derived from an EMBL/GenBank/DDBJ whole genome shotgun (WGS) entry which is preliminary data.</text>
</comment>
<feature type="non-terminal residue" evidence="2">
    <location>
        <position position="1"/>
    </location>
</feature>
<gene>
    <name evidence="2" type="ORF">H0E87_010983</name>
</gene>
<keyword evidence="3" id="KW-1185">Reference proteome</keyword>
<feature type="region of interest" description="Disordered" evidence="1">
    <location>
        <begin position="68"/>
        <end position="123"/>
    </location>
</feature>